<reference evidence="2 3" key="1">
    <citation type="journal article" date="2020" name="Genome Biol. Evol.">
        <title>Comparative genomics of strictly vertically transmitted, feminizing microsporidia endosymbionts of amphipod crustaceans.</title>
        <authorList>
            <person name="Cormier A."/>
            <person name="Chebbi M.A."/>
            <person name="Giraud I."/>
            <person name="Wattier R."/>
            <person name="Teixeira M."/>
            <person name="Gilbert C."/>
            <person name="Rigaud T."/>
            <person name="Cordaux R."/>
        </authorList>
    </citation>
    <scope>NUCLEOTIDE SEQUENCE [LARGE SCALE GENOMIC DNA]</scope>
    <source>
        <strain evidence="2 3">Ou3-Ou53</strain>
    </source>
</reference>
<dbReference type="PANTHER" id="PTHR35450">
    <property type="entry name" value="REVERSE TRANSCRIPTASE DOMAIN-CONTAINING PROTEIN"/>
    <property type="match status" value="1"/>
</dbReference>
<evidence type="ECO:0000259" key="1">
    <source>
        <dbReference type="PROSITE" id="PS50878"/>
    </source>
</evidence>
<dbReference type="Proteomes" id="UP000740883">
    <property type="component" value="Unassembled WGS sequence"/>
</dbReference>
<dbReference type="PROSITE" id="PS50878">
    <property type="entry name" value="RT_POL"/>
    <property type="match status" value="1"/>
</dbReference>
<feature type="non-terminal residue" evidence="2">
    <location>
        <position position="284"/>
    </location>
</feature>
<evidence type="ECO:0000313" key="2">
    <source>
        <dbReference type="EMBL" id="KAF9761651.1"/>
    </source>
</evidence>
<organism evidence="2 3">
    <name type="scientific">Nosema granulosis</name>
    <dbReference type="NCBI Taxonomy" id="83296"/>
    <lineage>
        <taxon>Eukaryota</taxon>
        <taxon>Fungi</taxon>
        <taxon>Fungi incertae sedis</taxon>
        <taxon>Microsporidia</taxon>
        <taxon>Nosematidae</taxon>
        <taxon>Nosema</taxon>
    </lineage>
</organism>
<keyword evidence="3" id="KW-1185">Reference proteome</keyword>
<dbReference type="InterPro" id="IPR043502">
    <property type="entry name" value="DNA/RNA_pol_sf"/>
</dbReference>
<dbReference type="OrthoDB" id="2190704at2759"/>
<dbReference type="AlphaFoldDB" id="A0A9P6KY36"/>
<name>A0A9P6KY36_9MICR</name>
<protein>
    <submittedName>
        <fullName evidence="2">Retrovirus-related Pol polyprotein from type-2 retrotransposable element R2DM</fullName>
    </submittedName>
</protein>
<dbReference type="EMBL" id="SBJO01000283">
    <property type="protein sequence ID" value="KAF9761651.1"/>
    <property type="molecule type" value="Genomic_DNA"/>
</dbReference>
<dbReference type="PANTHER" id="PTHR35450:SF2">
    <property type="entry name" value="REVERSE TRANSCRIPTASE DOMAIN-CONTAINING PROTEIN"/>
    <property type="match status" value="1"/>
</dbReference>
<dbReference type="SUPFAM" id="SSF56672">
    <property type="entry name" value="DNA/RNA polymerases"/>
    <property type="match status" value="1"/>
</dbReference>
<dbReference type="InterPro" id="IPR000477">
    <property type="entry name" value="RT_dom"/>
</dbReference>
<accession>A0A9P6KY36</accession>
<dbReference type="Pfam" id="PF00078">
    <property type="entry name" value="RVT_1"/>
    <property type="match status" value="1"/>
</dbReference>
<feature type="domain" description="Reverse transcriptase" evidence="1">
    <location>
        <begin position="1"/>
        <end position="145"/>
    </location>
</feature>
<gene>
    <name evidence="2" type="primary">pol_68</name>
    <name evidence="2" type="ORF">NGRA_2488</name>
</gene>
<proteinExistence type="predicted"/>
<comment type="caution">
    <text evidence="2">The sequence shown here is derived from an EMBL/GenBank/DDBJ whole genome shotgun (WGS) entry which is preliminary data.</text>
</comment>
<sequence length="284" mass="33000">MPHWISKFLKTIASKWNLEIRSNNETLLNKKVKRGILQGDSLSPLLFVLCMDPLSRRLNGTYPKVEVKIDDIHYTCNHLLFIDDLKLVSRTDDNLKSMVEETKFFFRTVGLEMNVEKSATNSPLYENDAKLLGSCEGYKYLGITESREGKNDEGFFNRIVQSIESRVEALCNTNLNAKNLIRAVNEFAISQMNYYVGIIDIEPDQFKMVDSKIRRILIRHHVHQQPACKERLYFPRDELGRGLISVEHRSERMLLQLAKTLESNQDVVLRRKAILKTEKERNSH</sequence>
<evidence type="ECO:0000313" key="3">
    <source>
        <dbReference type="Proteomes" id="UP000740883"/>
    </source>
</evidence>